<feature type="chain" id="PRO_5004881135" evidence="3">
    <location>
        <begin position="25"/>
        <end position="187"/>
    </location>
</feature>
<reference evidence="5" key="1">
    <citation type="submission" date="2013-03" db="EMBL/GenBank/DDBJ databases">
        <authorList>
            <person name="Aslett M."/>
        </authorList>
    </citation>
    <scope>NUCLEOTIDE SEQUENCE [LARGE SCALE GENOMIC DNA]</scope>
    <source>
        <strain evidence="5">ISE/inbred ISE</strain>
    </source>
</reference>
<evidence type="ECO:0000313" key="5">
    <source>
        <dbReference type="EMBL" id="CDL94646.1"/>
    </source>
</evidence>
<reference evidence="5" key="2">
    <citation type="submission" date="2013-05" db="EMBL/GenBank/DDBJ databases">
        <title>The genome and transcriptome of Haemonchus contortus: a key model parasite for drug and vaccine discovery.</title>
        <authorList>
            <person name="Laing R."/>
            <person name="Kikuchi T."/>
            <person name="Martinelli A."/>
            <person name="Tsai I.J."/>
            <person name="Beech R.N."/>
            <person name="Redman E."/>
            <person name="Holroyd N."/>
            <person name="Bartley D.J."/>
            <person name="Beasley H."/>
            <person name="Britton C."/>
            <person name="Curran D."/>
            <person name="Devaney E."/>
            <person name="Gilabert A."/>
            <person name="Jackson F."/>
            <person name="Hunt M."/>
            <person name="Johnston S."/>
            <person name="Kryukov I."/>
            <person name="Li K."/>
            <person name="Morrison A.A."/>
            <person name="Reid A.J."/>
            <person name="Sargison N."/>
            <person name="Saunders G."/>
            <person name="Wasmuth J.D."/>
            <person name="Wolstenholme A."/>
            <person name="Berriman M."/>
            <person name="Gilleard J.S."/>
            <person name="Cotton J.A."/>
        </authorList>
    </citation>
    <scope>NUCLEOTIDE SEQUENCE [LARGE SCALE GENOMIC DNA]</scope>
    <source>
        <strain evidence="5">ISE/inbred ISE</strain>
    </source>
</reference>
<dbReference type="SMART" id="SM00235">
    <property type="entry name" value="ZnMc"/>
    <property type="match status" value="1"/>
</dbReference>
<dbReference type="AlphaFoldDB" id="W6NC44"/>
<keyword evidence="3" id="KW-0732">Signal</keyword>
<dbReference type="PANTHER" id="PTHR10127:SF831">
    <property type="entry name" value="ZINC METALLOPROTEINASE NAS-37"/>
    <property type="match status" value="1"/>
</dbReference>
<proteinExistence type="predicted"/>
<dbReference type="GO" id="GO:0006508">
    <property type="term" value="P:proteolysis"/>
    <property type="evidence" value="ECO:0007669"/>
    <property type="project" value="InterPro"/>
</dbReference>
<comment type="caution">
    <text evidence="2">Lacks conserved residue(s) required for the propagation of feature annotation.</text>
</comment>
<dbReference type="Pfam" id="PF01400">
    <property type="entry name" value="Astacin"/>
    <property type="match status" value="1"/>
</dbReference>
<evidence type="ECO:0000256" key="1">
    <source>
        <dbReference type="ARBA" id="ARBA00023157"/>
    </source>
</evidence>
<keyword evidence="1" id="KW-1015">Disulfide bond</keyword>
<comment type="caution">
    <text evidence="5">The sequence shown here is derived from an EMBL/GenBank/DDBJ whole genome shotgun (WGS) entry which is preliminary data.</text>
</comment>
<protein>
    <submittedName>
        <fullName evidence="5">Peptidase M12A domain containing protein</fullName>
    </submittedName>
</protein>
<evidence type="ECO:0000256" key="3">
    <source>
        <dbReference type="SAM" id="SignalP"/>
    </source>
</evidence>
<dbReference type="InterPro" id="IPR001506">
    <property type="entry name" value="Peptidase_M12A"/>
</dbReference>
<dbReference type="InterPro" id="IPR006026">
    <property type="entry name" value="Peptidase_Metallo"/>
</dbReference>
<organism evidence="5">
    <name type="scientific">Haemonchus contortus</name>
    <name type="common">Barber pole worm</name>
    <dbReference type="NCBI Taxonomy" id="6289"/>
    <lineage>
        <taxon>Eukaryota</taxon>
        <taxon>Metazoa</taxon>
        <taxon>Ecdysozoa</taxon>
        <taxon>Nematoda</taxon>
        <taxon>Chromadorea</taxon>
        <taxon>Rhabditida</taxon>
        <taxon>Rhabditina</taxon>
        <taxon>Rhabditomorpha</taxon>
        <taxon>Strongyloidea</taxon>
        <taxon>Trichostrongylidae</taxon>
        <taxon>Haemonchus</taxon>
    </lineage>
</organism>
<evidence type="ECO:0000259" key="4">
    <source>
        <dbReference type="PROSITE" id="PS51864"/>
    </source>
</evidence>
<dbReference type="GO" id="GO:0008270">
    <property type="term" value="F:zinc ion binding"/>
    <property type="evidence" value="ECO:0007669"/>
    <property type="project" value="InterPro"/>
</dbReference>
<feature type="domain" description="Peptidase M12A" evidence="4">
    <location>
        <begin position="85"/>
        <end position="187"/>
    </location>
</feature>
<dbReference type="PROSITE" id="PS51864">
    <property type="entry name" value="ASTACIN"/>
    <property type="match status" value="1"/>
</dbReference>
<dbReference type="SUPFAM" id="SSF55486">
    <property type="entry name" value="Metalloproteases ('zincins'), catalytic domain"/>
    <property type="match status" value="1"/>
</dbReference>
<evidence type="ECO:0000256" key="2">
    <source>
        <dbReference type="PROSITE-ProRule" id="PRU01211"/>
    </source>
</evidence>
<feature type="signal peptide" evidence="3">
    <location>
        <begin position="1"/>
        <end position="24"/>
    </location>
</feature>
<dbReference type="GO" id="GO:0004222">
    <property type="term" value="F:metalloendopeptidase activity"/>
    <property type="evidence" value="ECO:0007669"/>
    <property type="project" value="InterPro"/>
</dbReference>
<dbReference type="InterPro" id="IPR024079">
    <property type="entry name" value="MetalloPept_cat_dom_sf"/>
</dbReference>
<name>W6NC44_HAECO</name>
<dbReference type="PANTHER" id="PTHR10127">
    <property type="entry name" value="DISCOIDIN, CUB, EGF, LAMININ , AND ZINC METALLOPROTEASE DOMAIN CONTAINING"/>
    <property type="match status" value="1"/>
</dbReference>
<sequence length="187" mass="20546">MTFKPSQHVAFVSLLMLLLDGGFALTDNGRASLAQEAIRKNMELFPTGGSILEKNRIAGVSDYLYEGDINLTEEQLAALESRLSNGTTRQKRQASKIHNLWANKRVFYYFDASYGEPMKALVKKTLAYLTARTCITFVENATATNRVRVFSGEGCYSYVGMIGGEQDISLPDGCGTVSSLIAPIVQK</sequence>
<gene>
    <name evidence="5" type="ORF">HCOI_01117100</name>
</gene>
<dbReference type="Gene3D" id="3.40.390.10">
    <property type="entry name" value="Collagenase (Catalytic Domain)"/>
    <property type="match status" value="1"/>
</dbReference>
<dbReference type="EMBL" id="CAVP010058435">
    <property type="protein sequence ID" value="CDL94646.1"/>
    <property type="molecule type" value="Genomic_DNA"/>
</dbReference>
<accession>W6NC44</accession>